<sequence>MPKVLISDQMDPKAAEIFRANGVEVDERPGLSKEE</sequence>
<organism evidence="1">
    <name type="scientific">uncultured Sphingomonadaceae bacterium</name>
    <dbReference type="NCBI Taxonomy" id="169976"/>
    <lineage>
        <taxon>Bacteria</taxon>
        <taxon>Pseudomonadati</taxon>
        <taxon>Pseudomonadota</taxon>
        <taxon>Alphaproteobacteria</taxon>
        <taxon>Sphingomonadales</taxon>
        <taxon>Sphingomonadaceae</taxon>
        <taxon>environmental samples</taxon>
    </lineage>
</organism>
<evidence type="ECO:0000313" key="1">
    <source>
        <dbReference type="EMBL" id="CAA9495354.1"/>
    </source>
</evidence>
<name>A0A6J4SLB0_9SPHN</name>
<dbReference type="EC" id="1.1.1.95" evidence="1"/>
<protein>
    <submittedName>
        <fullName evidence="1">D-3-phosphoglycerate dehydrogenase</fullName>
        <ecNumber evidence="1">1.1.1.95</ecNumber>
    </submittedName>
</protein>
<reference evidence="1" key="1">
    <citation type="submission" date="2020-02" db="EMBL/GenBank/DDBJ databases">
        <authorList>
            <person name="Meier V. D."/>
        </authorList>
    </citation>
    <scope>NUCLEOTIDE SEQUENCE</scope>
    <source>
        <strain evidence="1">AVDCRST_MAG91</strain>
    </source>
</reference>
<keyword evidence="1" id="KW-0560">Oxidoreductase</keyword>
<feature type="non-terminal residue" evidence="1">
    <location>
        <position position="35"/>
    </location>
</feature>
<dbReference type="AlphaFoldDB" id="A0A6J4SLB0"/>
<proteinExistence type="predicted"/>
<gene>
    <name evidence="1" type="ORF">AVDCRST_MAG91-752</name>
</gene>
<dbReference type="EMBL" id="CADCVX010000178">
    <property type="protein sequence ID" value="CAA9495354.1"/>
    <property type="molecule type" value="Genomic_DNA"/>
</dbReference>
<dbReference type="GO" id="GO:0004617">
    <property type="term" value="F:phosphoglycerate dehydrogenase activity"/>
    <property type="evidence" value="ECO:0007669"/>
    <property type="project" value="UniProtKB-EC"/>
</dbReference>
<accession>A0A6J4SLB0</accession>